<feature type="compositionally biased region" description="Basic and acidic residues" evidence="1">
    <location>
        <begin position="1"/>
        <end position="13"/>
    </location>
</feature>
<protein>
    <submittedName>
        <fullName evidence="2">Uncharacterized protein</fullName>
    </submittedName>
</protein>
<feature type="compositionally biased region" description="Polar residues" evidence="1">
    <location>
        <begin position="164"/>
        <end position="173"/>
    </location>
</feature>
<feature type="compositionally biased region" description="Polar residues" evidence="1">
    <location>
        <begin position="40"/>
        <end position="52"/>
    </location>
</feature>
<evidence type="ECO:0000313" key="2">
    <source>
        <dbReference type="EMBL" id="KAK8981914.1"/>
    </source>
</evidence>
<feature type="region of interest" description="Disordered" evidence="1">
    <location>
        <begin position="1"/>
        <end position="52"/>
    </location>
</feature>
<organism evidence="2 3">
    <name type="scientific">Hibiscus sabdariffa</name>
    <name type="common">roselle</name>
    <dbReference type="NCBI Taxonomy" id="183260"/>
    <lineage>
        <taxon>Eukaryota</taxon>
        <taxon>Viridiplantae</taxon>
        <taxon>Streptophyta</taxon>
        <taxon>Embryophyta</taxon>
        <taxon>Tracheophyta</taxon>
        <taxon>Spermatophyta</taxon>
        <taxon>Magnoliopsida</taxon>
        <taxon>eudicotyledons</taxon>
        <taxon>Gunneridae</taxon>
        <taxon>Pentapetalae</taxon>
        <taxon>rosids</taxon>
        <taxon>malvids</taxon>
        <taxon>Malvales</taxon>
        <taxon>Malvaceae</taxon>
        <taxon>Malvoideae</taxon>
        <taxon>Hibiscus</taxon>
    </lineage>
</organism>
<evidence type="ECO:0000313" key="3">
    <source>
        <dbReference type="Proteomes" id="UP001396334"/>
    </source>
</evidence>
<feature type="region of interest" description="Disordered" evidence="1">
    <location>
        <begin position="163"/>
        <end position="187"/>
    </location>
</feature>
<keyword evidence="3" id="KW-1185">Reference proteome</keyword>
<evidence type="ECO:0000256" key="1">
    <source>
        <dbReference type="SAM" id="MobiDB-lite"/>
    </source>
</evidence>
<comment type="caution">
    <text evidence="2">The sequence shown here is derived from an EMBL/GenBank/DDBJ whole genome shotgun (WGS) entry which is preliminary data.</text>
</comment>
<feature type="compositionally biased region" description="Low complexity" evidence="1">
    <location>
        <begin position="14"/>
        <end position="27"/>
    </location>
</feature>
<accession>A0ABR2P0A9</accession>
<name>A0ABR2P0A9_9ROSI</name>
<reference evidence="2 3" key="1">
    <citation type="journal article" date="2024" name="G3 (Bethesda)">
        <title>Genome assembly of Hibiscus sabdariffa L. provides insights into metabolisms of medicinal natural products.</title>
        <authorList>
            <person name="Kim T."/>
        </authorList>
    </citation>
    <scope>NUCLEOTIDE SEQUENCE [LARGE SCALE GENOMIC DNA]</scope>
    <source>
        <strain evidence="2">TK-2024</strain>
        <tissue evidence="2">Old leaves</tissue>
    </source>
</reference>
<gene>
    <name evidence="2" type="ORF">V6N11_072903</name>
</gene>
<feature type="compositionally biased region" description="Basic and acidic residues" evidence="1">
    <location>
        <begin position="174"/>
        <end position="187"/>
    </location>
</feature>
<sequence length="187" mass="20488">MEQVGEQHGDKQQVGKQQAGNQQAGEKQQQDGEQRIGVRVQQTGEQVQGRENQSVSVFVENIPKAMHWKAENVEGVDCIKLCDTDAKGDNWAGTGCEGPDGTKEIMGAKKDDQKVEGHDMVSSRALEDVGNIGLNGVNTEKGSWAKALEDKMNIGVAWNRGNYLDSSGNQNQSEEGRDNIFFPELEK</sequence>
<proteinExistence type="predicted"/>
<dbReference type="Proteomes" id="UP001396334">
    <property type="component" value="Unassembled WGS sequence"/>
</dbReference>
<dbReference type="EMBL" id="JBBPBN010000087">
    <property type="protein sequence ID" value="KAK8981914.1"/>
    <property type="molecule type" value="Genomic_DNA"/>
</dbReference>